<dbReference type="InterPro" id="IPR001613">
    <property type="entry name" value="Flavin_amine_oxidase"/>
</dbReference>
<keyword evidence="3" id="KW-0560">Oxidoreductase</keyword>
<dbReference type="Pfam" id="PF01593">
    <property type="entry name" value="Amino_oxidase"/>
    <property type="match status" value="1"/>
</dbReference>
<sequence length="443" mass="46840">MSGAAHATAVVIVGAGFAGLSAALALKHAGVDFVVLEAQDHVGGRVESRLNGLGERVDTGGQFLCDDMPEFLALARAYGRQLVETRFDGAPVRQPPLSVAEIERSYAGAMAIRDRLNGFSPDDPSLAGLTVADWLARQPDDDDARDGFRSMIEGLWCLALEDLPAWYLVSNDRRVTNEAPELQYFIAGSAHALAQEMALDLGDRIRLRTEVTGIQSAPTGVRVTTGETDGKDAAPVFAARAVLICLPPATAAKLDYAPVLPTGLAGALGAWRSGAVIKLFLRYPHAFWRERNLSGVVMWRDPAGLFAFDVSPDEAHPTLGFFIGGPLAQETRALGEAGVKKKAIAWLVAALGPEAGEPLDVMLRDWTNDRWSGGAYSDLVVDMGATDAEDVLRAGAPPLFFASSELSPSFPGYIEGAIVAGREGAKKVIATLQSAIATSASGS</sequence>
<accession>A0ABY2Q893</accession>
<dbReference type="InterPro" id="IPR002937">
    <property type="entry name" value="Amino_oxidase"/>
</dbReference>
<protein>
    <submittedName>
        <fullName evidence="5">Flavin monoamine oxidase family protein</fullName>
    </submittedName>
</protein>
<dbReference type="PANTHER" id="PTHR43563:SF1">
    <property type="entry name" value="AMINE OXIDASE [FLAVIN-CONTAINING] B"/>
    <property type="match status" value="1"/>
</dbReference>
<dbReference type="PRINTS" id="PR00757">
    <property type="entry name" value="AMINEOXDASEF"/>
</dbReference>
<comment type="caution">
    <text evidence="5">The sequence shown here is derived from an EMBL/GenBank/DDBJ whole genome shotgun (WGS) entry which is preliminary data.</text>
</comment>
<dbReference type="SUPFAM" id="SSF54373">
    <property type="entry name" value="FAD-linked reductases, C-terminal domain"/>
    <property type="match status" value="1"/>
</dbReference>
<dbReference type="InterPro" id="IPR050703">
    <property type="entry name" value="Flavin_MAO"/>
</dbReference>
<dbReference type="Gene3D" id="3.50.50.60">
    <property type="entry name" value="FAD/NAD(P)-binding domain"/>
    <property type="match status" value="1"/>
</dbReference>
<gene>
    <name evidence="5" type="ORF">E6C48_10975</name>
</gene>
<reference evidence="5 6" key="1">
    <citation type="submission" date="2019-04" db="EMBL/GenBank/DDBJ databases">
        <title>Mesorhizobium composti sp. nov., isolated from compost.</title>
        <authorList>
            <person name="Lin S.-Y."/>
            <person name="Hameed A."/>
            <person name="Hsieh Y.-T."/>
            <person name="Young C.-C."/>
        </authorList>
    </citation>
    <scope>NUCLEOTIDE SEQUENCE [LARGE SCALE GENOMIC DNA]</scope>
    <source>
        <strain evidence="5 6">CC-YTH430</strain>
    </source>
</reference>
<dbReference type="PANTHER" id="PTHR43563">
    <property type="entry name" value="AMINE OXIDASE"/>
    <property type="match status" value="1"/>
</dbReference>
<evidence type="ECO:0000259" key="4">
    <source>
        <dbReference type="Pfam" id="PF01593"/>
    </source>
</evidence>
<proteinExistence type="inferred from homology"/>
<evidence type="ECO:0000313" key="6">
    <source>
        <dbReference type="Proteomes" id="UP000306441"/>
    </source>
</evidence>
<keyword evidence="6" id="KW-1185">Reference proteome</keyword>
<evidence type="ECO:0000256" key="2">
    <source>
        <dbReference type="ARBA" id="ARBA00005995"/>
    </source>
</evidence>
<comment type="cofactor">
    <cofactor evidence="1">
        <name>FAD</name>
        <dbReference type="ChEBI" id="CHEBI:57692"/>
    </cofactor>
</comment>
<evidence type="ECO:0000256" key="3">
    <source>
        <dbReference type="ARBA" id="ARBA00023002"/>
    </source>
</evidence>
<dbReference type="InterPro" id="IPR036188">
    <property type="entry name" value="FAD/NAD-bd_sf"/>
</dbReference>
<organism evidence="5 6">
    <name type="scientific">Ollibium composti</name>
    <dbReference type="NCBI Taxonomy" id="2675109"/>
    <lineage>
        <taxon>Bacteria</taxon>
        <taxon>Pseudomonadati</taxon>
        <taxon>Pseudomonadota</taxon>
        <taxon>Alphaproteobacteria</taxon>
        <taxon>Hyphomicrobiales</taxon>
        <taxon>Phyllobacteriaceae</taxon>
        <taxon>Ollibium</taxon>
    </lineage>
</organism>
<comment type="similarity">
    <text evidence="2">Belongs to the flavin monoamine oxidase family.</text>
</comment>
<dbReference type="SUPFAM" id="SSF51905">
    <property type="entry name" value="FAD/NAD(P)-binding domain"/>
    <property type="match status" value="1"/>
</dbReference>
<feature type="domain" description="Amine oxidase" evidence="4">
    <location>
        <begin position="17"/>
        <end position="429"/>
    </location>
</feature>
<name>A0ABY2Q893_9HYPH</name>
<dbReference type="RefSeq" id="WP_136357056.1">
    <property type="nucleotide sequence ID" value="NZ_SSNY01000005.1"/>
</dbReference>
<evidence type="ECO:0000313" key="5">
    <source>
        <dbReference type="EMBL" id="THF57519.1"/>
    </source>
</evidence>
<dbReference type="EMBL" id="SSNY01000005">
    <property type="protein sequence ID" value="THF57519.1"/>
    <property type="molecule type" value="Genomic_DNA"/>
</dbReference>
<evidence type="ECO:0000256" key="1">
    <source>
        <dbReference type="ARBA" id="ARBA00001974"/>
    </source>
</evidence>
<dbReference type="Proteomes" id="UP000306441">
    <property type="component" value="Unassembled WGS sequence"/>
</dbReference>